<dbReference type="InterPro" id="IPR029061">
    <property type="entry name" value="THDP-binding"/>
</dbReference>
<protein>
    <recommendedName>
        <fullName evidence="6">2-succinyl-5-enolpyruvyl-6-hydroxy-3-cyclohexene-1-carboxylate synthase</fullName>
        <shortName evidence="6">SEPHCHC synthase</shortName>
        <ecNumber evidence="6">2.2.1.9</ecNumber>
    </recommendedName>
    <alternativeName>
        <fullName evidence="6">Menaquinone biosynthesis protein MenD</fullName>
    </alternativeName>
</protein>
<keyword evidence="3 6" id="KW-0460">Magnesium</keyword>
<reference evidence="9 10" key="1">
    <citation type="journal article" date="2014" name="Genome Announc.">
        <title>Draft Genome Sequence of Kocuria palustris PEL.</title>
        <authorList>
            <person name="Sharma G."/>
            <person name="Khatri I."/>
            <person name="Subramanian S."/>
        </authorList>
    </citation>
    <scope>NUCLEOTIDE SEQUENCE [LARGE SCALE GENOMIC DNA]</scope>
    <source>
        <strain evidence="9 10">PEL</strain>
    </source>
</reference>
<dbReference type="NCBIfam" id="TIGR00173">
    <property type="entry name" value="menD"/>
    <property type="match status" value="1"/>
</dbReference>
<evidence type="ECO:0000256" key="2">
    <source>
        <dbReference type="ARBA" id="ARBA00022723"/>
    </source>
</evidence>
<evidence type="ECO:0000256" key="1">
    <source>
        <dbReference type="ARBA" id="ARBA00022679"/>
    </source>
</evidence>
<comment type="function">
    <text evidence="6">Catalyzes the thiamine diphosphate-dependent decarboxylation of 2-oxoglutarate and the subsequent addition of the resulting succinic semialdehyde-thiamine pyrophosphate anion to isochorismate to yield 2-succinyl-5-enolpyruvyl-6-hydroxy-3-cyclohexene-1-carboxylate (SEPHCHC).</text>
</comment>
<dbReference type="HAMAP" id="MF_01659">
    <property type="entry name" value="MenD"/>
    <property type="match status" value="1"/>
</dbReference>
<keyword evidence="4 6" id="KW-0786">Thiamine pyrophosphate</keyword>
<dbReference type="InterPro" id="IPR012001">
    <property type="entry name" value="Thiamin_PyroP_enz_TPP-bd_dom"/>
</dbReference>
<feature type="compositionally biased region" description="Low complexity" evidence="7">
    <location>
        <begin position="204"/>
        <end position="224"/>
    </location>
</feature>
<dbReference type="Gene3D" id="3.40.50.1220">
    <property type="entry name" value="TPP-binding domain"/>
    <property type="match status" value="1"/>
</dbReference>
<evidence type="ECO:0000256" key="5">
    <source>
        <dbReference type="ARBA" id="ARBA00023211"/>
    </source>
</evidence>
<evidence type="ECO:0000256" key="3">
    <source>
        <dbReference type="ARBA" id="ARBA00022842"/>
    </source>
</evidence>
<name>M2XWP5_9MICC</name>
<dbReference type="GO" id="GO:0030145">
    <property type="term" value="F:manganese ion binding"/>
    <property type="evidence" value="ECO:0007669"/>
    <property type="project" value="UniProtKB-UniRule"/>
</dbReference>
<accession>M2XWP5</accession>
<comment type="caution">
    <text evidence="9">The sequence shown here is derived from an EMBL/GenBank/DDBJ whole genome shotgun (WGS) entry which is preliminary data.</text>
</comment>
<evidence type="ECO:0000313" key="10">
    <source>
        <dbReference type="Proteomes" id="UP000009877"/>
    </source>
</evidence>
<keyword evidence="6" id="KW-0474">Menaquinone biosynthesis</keyword>
<dbReference type="Gene3D" id="3.40.50.970">
    <property type="match status" value="2"/>
</dbReference>
<dbReference type="UniPathway" id="UPA01057">
    <property type="reaction ID" value="UER00164"/>
</dbReference>
<dbReference type="EC" id="2.2.1.9" evidence="6"/>
<dbReference type="Pfam" id="PF02776">
    <property type="entry name" value="TPP_enzyme_N"/>
    <property type="match status" value="1"/>
</dbReference>
<dbReference type="GO" id="GO:0030976">
    <property type="term" value="F:thiamine pyrophosphate binding"/>
    <property type="evidence" value="ECO:0007669"/>
    <property type="project" value="UniProtKB-UniRule"/>
</dbReference>
<dbReference type="SUPFAM" id="SSF52518">
    <property type="entry name" value="Thiamin diphosphate-binding fold (THDP-binding)"/>
    <property type="match status" value="2"/>
</dbReference>
<dbReference type="PANTHER" id="PTHR42916">
    <property type="entry name" value="2-SUCCINYL-5-ENOLPYRUVYL-6-HYDROXY-3-CYCLOHEXENE-1-CARBOXYLATE SYNTHASE"/>
    <property type="match status" value="1"/>
</dbReference>
<dbReference type="InterPro" id="IPR004433">
    <property type="entry name" value="MenaQ_synth_MenD"/>
</dbReference>
<dbReference type="CDD" id="cd07037">
    <property type="entry name" value="TPP_PYR_MenD"/>
    <property type="match status" value="1"/>
</dbReference>
<evidence type="ECO:0000256" key="4">
    <source>
        <dbReference type="ARBA" id="ARBA00023052"/>
    </source>
</evidence>
<evidence type="ECO:0000313" key="9">
    <source>
        <dbReference type="EMBL" id="EME37243.1"/>
    </source>
</evidence>
<sequence>MTSDALLTAAAVLDGLTDAGLRELFVCPGSRSAPFAYEAARRDGRDLSVHVRLDERSAAFHALGAARATGRPAAVVTTSGTAAGNLLPAVMEAHHAGVPLVAITADRPPELRGTGANQTTVQPGIFAGFVRVELDVVLEDSAHDPQALRGLVLEALAPALAALRSEGHEAPAGPVHLNVALRDPLQPQPPTEDAADDKGPGTTAAAPGQPRADAAADAPAGAADQAEELADRLRLSVEIPPLDPAEIRLPEEPDGLRHSVLVAGDGAGAGAAQLAEALGTPLLAEPSSQARRGSTAIGPYRALLDTALGEGIERVLLVGRPTLSRPVAALLQRRGVEVAAWRPRPVPWFDDGRRSERELTTAAEAAAFLGRAPREWTEAWSRAGAEGQRRALEVLQRAASVSDGVPGPLTARAVWEACRADGRLLVMGSSNPIRDLDLLGQPDPRADEGVEVLANRGLAGIDGLVATAAGAALSSGRPVRVLLGDLTLLHDAGSLLSLRGERAPQLQIVVLDDGGGGIFATLEHGALGEHRAYGQIVERFFGTPPSARVAEVCAGYGIPVHQAGTVQELEEQLRDPAPGVSAVVVRAQRVGLRQMSQELTRAVRG</sequence>
<dbReference type="GO" id="GO:0009234">
    <property type="term" value="P:menaquinone biosynthetic process"/>
    <property type="evidence" value="ECO:0007669"/>
    <property type="project" value="UniProtKB-UniRule"/>
</dbReference>
<comment type="similarity">
    <text evidence="6">Belongs to the TPP enzyme family. MenD subfamily.</text>
</comment>
<dbReference type="CDD" id="cd02009">
    <property type="entry name" value="TPP_SHCHC_synthase"/>
    <property type="match status" value="1"/>
</dbReference>
<evidence type="ECO:0000256" key="6">
    <source>
        <dbReference type="HAMAP-Rule" id="MF_01659"/>
    </source>
</evidence>
<dbReference type="EMBL" id="ANHZ02000004">
    <property type="protein sequence ID" value="EME37243.1"/>
    <property type="molecule type" value="Genomic_DNA"/>
</dbReference>
<comment type="pathway">
    <text evidence="6">Quinol/quinone metabolism; 1,4-dihydroxy-2-naphthoate biosynthesis; 1,4-dihydroxy-2-naphthoate from chorismate: step 2/7.</text>
</comment>
<keyword evidence="1 6" id="KW-0808">Transferase</keyword>
<dbReference type="STRING" id="71999.KPaMU14_10265"/>
<keyword evidence="5 6" id="KW-0464">Manganese</keyword>
<comment type="pathway">
    <text evidence="6">Quinol/quinone metabolism; menaquinone biosynthesis.</text>
</comment>
<gene>
    <name evidence="6" type="primary">menD</name>
    <name evidence="9" type="ORF">C884_01751</name>
</gene>
<evidence type="ECO:0000259" key="8">
    <source>
        <dbReference type="Pfam" id="PF02776"/>
    </source>
</evidence>
<dbReference type="UniPathway" id="UPA00079"/>
<organism evidence="9 10">
    <name type="scientific">Kocuria palustris PEL</name>
    <dbReference type="NCBI Taxonomy" id="1236550"/>
    <lineage>
        <taxon>Bacteria</taxon>
        <taxon>Bacillati</taxon>
        <taxon>Actinomycetota</taxon>
        <taxon>Actinomycetes</taxon>
        <taxon>Micrococcales</taxon>
        <taxon>Micrococcaceae</taxon>
        <taxon>Kocuria</taxon>
    </lineage>
</organism>
<dbReference type="GO" id="GO:0000287">
    <property type="term" value="F:magnesium ion binding"/>
    <property type="evidence" value="ECO:0007669"/>
    <property type="project" value="UniProtKB-UniRule"/>
</dbReference>
<comment type="catalytic activity">
    <reaction evidence="6">
        <text>isochorismate + 2-oxoglutarate + H(+) = 5-enolpyruvoyl-6-hydroxy-2-succinyl-cyclohex-3-ene-1-carboxylate + CO2</text>
        <dbReference type="Rhea" id="RHEA:25593"/>
        <dbReference type="ChEBI" id="CHEBI:15378"/>
        <dbReference type="ChEBI" id="CHEBI:16526"/>
        <dbReference type="ChEBI" id="CHEBI:16810"/>
        <dbReference type="ChEBI" id="CHEBI:29780"/>
        <dbReference type="ChEBI" id="CHEBI:58818"/>
        <dbReference type="EC" id="2.2.1.9"/>
    </reaction>
</comment>
<dbReference type="RefSeq" id="WP_006213737.1">
    <property type="nucleotide sequence ID" value="NZ_ANHZ02000004.1"/>
</dbReference>
<comment type="subunit">
    <text evidence="6">Homodimer.</text>
</comment>
<dbReference type="GO" id="GO:0070204">
    <property type="term" value="F:2-succinyl-5-enolpyruvyl-6-hydroxy-3-cyclohexene-1-carboxylic-acid synthase activity"/>
    <property type="evidence" value="ECO:0007669"/>
    <property type="project" value="UniProtKB-UniRule"/>
</dbReference>
<proteinExistence type="inferred from homology"/>
<feature type="domain" description="Thiamine pyrophosphate enzyme N-terminal TPP-binding" evidence="8">
    <location>
        <begin position="9"/>
        <end position="119"/>
    </location>
</feature>
<keyword evidence="10" id="KW-1185">Reference proteome</keyword>
<dbReference type="PANTHER" id="PTHR42916:SF1">
    <property type="entry name" value="PROTEIN PHYLLO, CHLOROPLASTIC"/>
    <property type="match status" value="1"/>
</dbReference>
<keyword evidence="2 6" id="KW-0479">Metal-binding</keyword>
<feature type="region of interest" description="Disordered" evidence="7">
    <location>
        <begin position="182"/>
        <end position="227"/>
    </location>
</feature>
<comment type="cofactor">
    <cofactor evidence="6">
        <name>thiamine diphosphate</name>
        <dbReference type="ChEBI" id="CHEBI:58937"/>
    </cofactor>
    <text evidence="6">Binds 1 thiamine pyrophosphate per subunit.</text>
</comment>
<dbReference type="Proteomes" id="UP000009877">
    <property type="component" value="Unassembled WGS sequence"/>
</dbReference>
<evidence type="ECO:0000256" key="7">
    <source>
        <dbReference type="SAM" id="MobiDB-lite"/>
    </source>
</evidence>
<dbReference type="AlphaFoldDB" id="M2XWP5"/>
<comment type="cofactor">
    <cofactor evidence="6">
        <name>Mg(2+)</name>
        <dbReference type="ChEBI" id="CHEBI:18420"/>
    </cofactor>
    <cofactor evidence="6">
        <name>Mn(2+)</name>
        <dbReference type="ChEBI" id="CHEBI:29035"/>
    </cofactor>
</comment>
<dbReference type="PIRSF" id="PIRSF004983">
    <property type="entry name" value="MenD"/>
    <property type="match status" value="1"/>
</dbReference>